<dbReference type="KEGG" id="fcy:FRACYDRAFT_249480"/>
<dbReference type="Proteomes" id="UP000095751">
    <property type="component" value="Unassembled WGS sequence"/>
</dbReference>
<evidence type="ECO:0008006" key="3">
    <source>
        <dbReference type="Google" id="ProtNLM"/>
    </source>
</evidence>
<name>A0A1E7ERX1_9STRA</name>
<keyword evidence="2" id="KW-1185">Reference proteome</keyword>
<reference evidence="1 2" key="1">
    <citation type="submission" date="2016-09" db="EMBL/GenBank/DDBJ databases">
        <title>Extensive genetic diversity and differential bi-allelic expression allows diatom success in the polar Southern Ocean.</title>
        <authorList>
            <consortium name="DOE Joint Genome Institute"/>
            <person name="Mock T."/>
            <person name="Otillar R.P."/>
            <person name="Strauss J."/>
            <person name="Dupont C."/>
            <person name="Frickenhaus S."/>
            <person name="Maumus F."/>
            <person name="Mcmullan M."/>
            <person name="Sanges R."/>
            <person name="Schmutz J."/>
            <person name="Toseland A."/>
            <person name="Valas R."/>
            <person name="Veluchamy A."/>
            <person name="Ward B.J."/>
            <person name="Allen A."/>
            <person name="Barry K."/>
            <person name="Falciatore A."/>
            <person name="Ferrante M."/>
            <person name="Fortunato A.E."/>
            <person name="Gloeckner G."/>
            <person name="Gruber A."/>
            <person name="Hipkin R."/>
            <person name="Janech M."/>
            <person name="Kroth P."/>
            <person name="Leese F."/>
            <person name="Lindquist E."/>
            <person name="Lyon B.R."/>
            <person name="Martin J."/>
            <person name="Mayer C."/>
            <person name="Parker M."/>
            <person name="Quesneville H."/>
            <person name="Raymond J."/>
            <person name="Uhlig C."/>
            <person name="Valentin K.U."/>
            <person name="Worden A.Z."/>
            <person name="Armbrust E.V."/>
            <person name="Bowler C."/>
            <person name="Green B."/>
            <person name="Moulton V."/>
            <person name="Van Oosterhout C."/>
            <person name="Grigoriev I."/>
        </authorList>
    </citation>
    <scope>NUCLEOTIDE SEQUENCE [LARGE SCALE GENOMIC DNA]</scope>
    <source>
        <strain evidence="1 2">CCMP1102</strain>
    </source>
</reference>
<evidence type="ECO:0000313" key="2">
    <source>
        <dbReference type="Proteomes" id="UP000095751"/>
    </source>
</evidence>
<sequence>MDSTLKSSSSNSSREELLRSTKELCNVFANHGTIEEIISCFSSKGQSNTPFIGRSFYGIQGITDYFTIISNTLEYENMYFYDYTVDIETKVVSVRGKAKFIWKSTKKYWNEIFIYRIQLDNEYKILIYEVWADTGAAYLASQSINQARV</sequence>
<protein>
    <recommendedName>
        <fullName evidence="3">SnoaL-like domain-containing protein</fullName>
    </recommendedName>
</protein>
<evidence type="ECO:0000313" key="1">
    <source>
        <dbReference type="EMBL" id="OEU08587.1"/>
    </source>
</evidence>
<dbReference type="EMBL" id="KV784379">
    <property type="protein sequence ID" value="OEU08587.1"/>
    <property type="molecule type" value="Genomic_DNA"/>
</dbReference>
<accession>A0A1E7ERX1</accession>
<dbReference type="AlphaFoldDB" id="A0A1E7ERX1"/>
<dbReference type="OrthoDB" id="3352776at2759"/>
<gene>
    <name evidence="1" type="ORF">FRACYDRAFT_249480</name>
</gene>
<proteinExistence type="predicted"/>
<organism evidence="1 2">
    <name type="scientific">Fragilariopsis cylindrus CCMP1102</name>
    <dbReference type="NCBI Taxonomy" id="635003"/>
    <lineage>
        <taxon>Eukaryota</taxon>
        <taxon>Sar</taxon>
        <taxon>Stramenopiles</taxon>
        <taxon>Ochrophyta</taxon>
        <taxon>Bacillariophyta</taxon>
        <taxon>Bacillariophyceae</taxon>
        <taxon>Bacillariophycidae</taxon>
        <taxon>Bacillariales</taxon>
        <taxon>Bacillariaceae</taxon>
        <taxon>Fragilariopsis</taxon>
    </lineage>
</organism>
<dbReference type="InParanoid" id="A0A1E7ERX1"/>